<protein>
    <submittedName>
        <fullName evidence="1">(rape) hypothetical protein</fullName>
    </submittedName>
</protein>
<organism evidence="1">
    <name type="scientific">Brassica napus</name>
    <name type="common">Rape</name>
    <dbReference type="NCBI Taxonomy" id="3708"/>
    <lineage>
        <taxon>Eukaryota</taxon>
        <taxon>Viridiplantae</taxon>
        <taxon>Streptophyta</taxon>
        <taxon>Embryophyta</taxon>
        <taxon>Tracheophyta</taxon>
        <taxon>Spermatophyta</taxon>
        <taxon>Magnoliopsida</taxon>
        <taxon>eudicotyledons</taxon>
        <taxon>Gunneridae</taxon>
        <taxon>Pentapetalae</taxon>
        <taxon>rosids</taxon>
        <taxon>malvids</taxon>
        <taxon>Brassicales</taxon>
        <taxon>Brassicaceae</taxon>
        <taxon>Brassiceae</taxon>
        <taxon>Brassica</taxon>
    </lineage>
</organism>
<dbReference type="AlphaFoldDB" id="A0A816LST1"/>
<dbReference type="Proteomes" id="UP001295469">
    <property type="component" value="Chromosome C07"/>
</dbReference>
<sequence>MIELLQYSTIHDHPRFTEIPIYKIRGCNWTGLIDDRKVNVRFIFHDLGYYRWSETSKNSGNT</sequence>
<proteinExistence type="predicted"/>
<name>A0A816LST1_BRANA</name>
<accession>A0A816LST1</accession>
<dbReference type="EMBL" id="HG994371">
    <property type="protein sequence ID" value="CAF1958248.1"/>
    <property type="molecule type" value="Genomic_DNA"/>
</dbReference>
<evidence type="ECO:0000313" key="1">
    <source>
        <dbReference type="EMBL" id="CAF1958248.1"/>
    </source>
</evidence>
<gene>
    <name evidence="1" type="ORF">DARMORV10_C07P09220.1</name>
</gene>
<reference evidence="1" key="1">
    <citation type="submission" date="2021-01" db="EMBL/GenBank/DDBJ databases">
        <authorList>
            <consortium name="Genoscope - CEA"/>
            <person name="William W."/>
        </authorList>
    </citation>
    <scope>NUCLEOTIDE SEQUENCE</scope>
</reference>